<proteinExistence type="predicted"/>
<evidence type="ECO:0000313" key="1">
    <source>
        <dbReference type="EMBL" id="GMN35464.1"/>
    </source>
</evidence>
<reference evidence="1" key="1">
    <citation type="submission" date="2023-07" db="EMBL/GenBank/DDBJ databases">
        <title>draft genome sequence of fig (Ficus carica).</title>
        <authorList>
            <person name="Takahashi T."/>
            <person name="Nishimura K."/>
        </authorList>
    </citation>
    <scope>NUCLEOTIDE SEQUENCE</scope>
</reference>
<organism evidence="1 2">
    <name type="scientific">Ficus carica</name>
    <name type="common">Common fig</name>
    <dbReference type="NCBI Taxonomy" id="3494"/>
    <lineage>
        <taxon>Eukaryota</taxon>
        <taxon>Viridiplantae</taxon>
        <taxon>Streptophyta</taxon>
        <taxon>Embryophyta</taxon>
        <taxon>Tracheophyta</taxon>
        <taxon>Spermatophyta</taxon>
        <taxon>Magnoliopsida</taxon>
        <taxon>eudicotyledons</taxon>
        <taxon>Gunneridae</taxon>
        <taxon>Pentapetalae</taxon>
        <taxon>rosids</taxon>
        <taxon>fabids</taxon>
        <taxon>Rosales</taxon>
        <taxon>Moraceae</taxon>
        <taxon>Ficeae</taxon>
        <taxon>Ficus</taxon>
    </lineage>
</organism>
<gene>
    <name evidence="1" type="ORF">TIFTF001_005314</name>
</gene>
<dbReference type="Proteomes" id="UP001187192">
    <property type="component" value="Unassembled WGS sequence"/>
</dbReference>
<comment type="caution">
    <text evidence="1">The sequence shown here is derived from an EMBL/GenBank/DDBJ whole genome shotgun (WGS) entry which is preliminary data.</text>
</comment>
<sequence length="59" mass="6182">MFWFGMAARDIEGVIVLLACGASMPKEATAALLTADVVPIGECEGALIGRWISLGIGWC</sequence>
<evidence type="ECO:0000313" key="2">
    <source>
        <dbReference type="Proteomes" id="UP001187192"/>
    </source>
</evidence>
<keyword evidence="2" id="KW-1185">Reference proteome</keyword>
<accession>A0AA87ZLE9</accession>
<protein>
    <submittedName>
        <fullName evidence="1">Uncharacterized protein</fullName>
    </submittedName>
</protein>
<dbReference type="AlphaFoldDB" id="A0AA87ZLE9"/>
<dbReference type="EMBL" id="BTGU01000005">
    <property type="protein sequence ID" value="GMN35464.1"/>
    <property type="molecule type" value="Genomic_DNA"/>
</dbReference>
<name>A0AA87ZLE9_FICCA</name>